<dbReference type="EMBL" id="BGZK01000445">
    <property type="protein sequence ID" value="GBP43962.1"/>
    <property type="molecule type" value="Genomic_DNA"/>
</dbReference>
<dbReference type="AlphaFoldDB" id="A0A4C1W080"/>
<feature type="region of interest" description="Disordered" evidence="1">
    <location>
        <begin position="54"/>
        <end position="83"/>
    </location>
</feature>
<comment type="caution">
    <text evidence="2">The sequence shown here is derived from an EMBL/GenBank/DDBJ whole genome shotgun (WGS) entry which is preliminary data.</text>
</comment>
<evidence type="ECO:0000256" key="1">
    <source>
        <dbReference type="SAM" id="MobiDB-lite"/>
    </source>
</evidence>
<feature type="compositionally biased region" description="Basic and acidic residues" evidence="1">
    <location>
        <begin position="70"/>
        <end position="82"/>
    </location>
</feature>
<keyword evidence="3" id="KW-1185">Reference proteome</keyword>
<protein>
    <submittedName>
        <fullName evidence="2">Uncharacterized protein</fullName>
    </submittedName>
</protein>
<evidence type="ECO:0000313" key="3">
    <source>
        <dbReference type="Proteomes" id="UP000299102"/>
    </source>
</evidence>
<name>A0A4C1W080_EUMVA</name>
<accession>A0A4C1W080</accession>
<sequence length="222" mass="26044">MEPTSDKSTRADCARAAVTVYGDQGKITCMRRRGPSFRADITTQVEGIEPSCEYKHQRRTRVRGSGRPESANKRTDKQRSEQTRGLIRRRWQYVPTLIEDDSIIEFLTRVKLNAHEPPSRLRQSRPWRDPRPAQRRRGMLNARHLKDKDCRGCTSVMERCKSNGKSKNYTVIMFYHNIGMQFQDCIAMNVDYQNMQSKRHQNNPNQKYLYFVGEGIALEMRR</sequence>
<evidence type="ECO:0000313" key="2">
    <source>
        <dbReference type="EMBL" id="GBP43962.1"/>
    </source>
</evidence>
<gene>
    <name evidence="2" type="ORF">EVAR_27130_1</name>
</gene>
<organism evidence="2 3">
    <name type="scientific">Eumeta variegata</name>
    <name type="common">Bagworm moth</name>
    <name type="synonym">Eumeta japonica</name>
    <dbReference type="NCBI Taxonomy" id="151549"/>
    <lineage>
        <taxon>Eukaryota</taxon>
        <taxon>Metazoa</taxon>
        <taxon>Ecdysozoa</taxon>
        <taxon>Arthropoda</taxon>
        <taxon>Hexapoda</taxon>
        <taxon>Insecta</taxon>
        <taxon>Pterygota</taxon>
        <taxon>Neoptera</taxon>
        <taxon>Endopterygota</taxon>
        <taxon>Lepidoptera</taxon>
        <taxon>Glossata</taxon>
        <taxon>Ditrysia</taxon>
        <taxon>Tineoidea</taxon>
        <taxon>Psychidae</taxon>
        <taxon>Oiketicinae</taxon>
        <taxon>Eumeta</taxon>
    </lineage>
</organism>
<proteinExistence type="predicted"/>
<dbReference type="Proteomes" id="UP000299102">
    <property type="component" value="Unassembled WGS sequence"/>
</dbReference>
<reference evidence="2 3" key="1">
    <citation type="journal article" date="2019" name="Commun. Biol.">
        <title>The bagworm genome reveals a unique fibroin gene that provides high tensile strength.</title>
        <authorList>
            <person name="Kono N."/>
            <person name="Nakamura H."/>
            <person name="Ohtoshi R."/>
            <person name="Tomita M."/>
            <person name="Numata K."/>
            <person name="Arakawa K."/>
        </authorList>
    </citation>
    <scope>NUCLEOTIDE SEQUENCE [LARGE SCALE GENOMIC DNA]</scope>
</reference>